<keyword evidence="2" id="KW-1185">Reference proteome</keyword>
<gene>
    <name evidence="1" type="ORF">E5987_11845</name>
</gene>
<dbReference type="OrthoDB" id="9157335at2"/>
<accession>A0A6L6YJM9</accession>
<comment type="caution">
    <text evidence="1">The sequence shown here is derived from an EMBL/GenBank/DDBJ whole genome shotgun (WGS) entry which is preliminary data.</text>
</comment>
<evidence type="ECO:0000313" key="2">
    <source>
        <dbReference type="Proteomes" id="UP000472580"/>
    </source>
</evidence>
<evidence type="ECO:0000313" key="1">
    <source>
        <dbReference type="EMBL" id="MVX57876.1"/>
    </source>
</evidence>
<reference evidence="1 2" key="1">
    <citation type="submission" date="2019-12" db="EMBL/GenBank/DDBJ databases">
        <title>Microbes associate with the intestines of laboratory mice.</title>
        <authorList>
            <person name="Navarre W."/>
            <person name="Wong E."/>
        </authorList>
    </citation>
    <scope>NUCLEOTIDE SEQUENCE [LARGE SCALE GENOMIC DNA]</scope>
    <source>
        <strain evidence="1 2">NM82_D38</strain>
    </source>
</reference>
<name>A0A6L6YJM9_9BURK</name>
<evidence type="ECO:0008006" key="3">
    <source>
        <dbReference type="Google" id="ProtNLM"/>
    </source>
</evidence>
<dbReference type="EMBL" id="WSRP01000053">
    <property type="protein sequence ID" value="MVX57876.1"/>
    <property type="molecule type" value="Genomic_DNA"/>
</dbReference>
<protein>
    <recommendedName>
        <fullName evidence="3">DUF4136 domain-containing protein</fullName>
    </recommendedName>
</protein>
<sequence length="246" mass="26253">MATALLSGCAISPQDSNPTTIDAQWVNPSATFEQKTITGILVADLSDNPTSRRIFEDVASNVLAFHGIPAQPSYQYLSDPQSLVSGNSLNVSSLMKAARKIKASDILVVKSRGIKTNVIYNPGMTWGPDPFWGPGPWGGPFGPGPFGPDPFWGGWAIPPSVTQQQIAETNAELMSAQTAEVLWTGSFSTVLGAKPANTTFQEYAELIVQALIHNGFLIPVSQPDYQIKPAAKFDPAASQPAQNPAR</sequence>
<dbReference type="AlphaFoldDB" id="A0A6L6YJM9"/>
<dbReference type="Proteomes" id="UP000472580">
    <property type="component" value="Unassembled WGS sequence"/>
</dbReference>
<proteinExistence type="predicted"/>
<organism evidence="1 2">
    <name type="scientific">Parasutterella muris</name>
    <dbReference type="NCBI Taxonomy" id="2565572"/>
    <lineage>
        <taxon>Bacteria</taxon>
        <taxon>Pseudomonadati</taxon>
        <taxon>Pseudomonadota</taxon>
        <taxon>Betaproteobacteria</taxon>
        <taxon>Burkholderiales</taxon>
        <taxon>Sutterellaceae</taxon>
        <taxon>Parasutterella</taxon>
    </lineage>
</organism>
<dbReference type="Gene3D" id="3.30.160.670">
    <property type="match status" value="1"/>
</dbReference>